<dbReference type="CDD" id="cd07720">
    <property type="entry name" value="OPHC2-like_MBL-fold"/>
    <property type="match status" value="1"/>
</dbReference>
<dbReference type="GO" id="GO:0046872">
    <property type="term" value="F:metal ion binding"/>
    <property type="evidence" value="ECO:0007669"/>
    <property type="project" value="UniProtKB-KW"/>
</dbReference>
<dbReference type="InterPro" id="IPR001279">
    <property type="entry name" value="Metallo-B-lactamas"/>
</dbReference>
<dbReference type="PANTHER" id="PTHR42978:SF6">
    <property type="entry name" value="QUORUM-QUENCHING LACTONASE YTNP-RELATED"/>
    <property type="match status" value="1"/>
</dbReference>
<proteinExistence type="inferred from homology"/>
<dbReference type="InterPro" id="IPR036866">
    <property type="entry name" value="RibonucZ/Hydroxyglut_hydro"/>
</dbReference>
<reference evidence="6 7" key="1">
    <citation type="submission" date="2019-04" db="EMBL/GenBank/DDBJ databases">
        <title>Phreatobacter aquaticus sp. nov.</title>
        <authorList>
            <person name="Choi A."/>
        </authorList>
    </citation>
    <scope>NUCLEOTIDE SEQUENCE [LARGE SCALE GENOMIC DNA]</scope>
    <source>
        <strain evidence="6 7">KCTC 52518</strain>
    </source>
</reference>
<evidence type="ECO:0000313" key="6">
    <source>
        <dbReference type="EMBL" id="QCI68176.1"/>
    </source>
</evidence>
<protein>
    <submittedName>
        <fullName evidence="6">MBL fold metallo-hydrolase</fullName>
    </submittedName>
</protein>
<accession>A0A4D7BG80</accession>
<feature type="domain" description="Metallo-beta-lactamase" evidence="5">
    <location>
        <begin position="139"/>
        <end position="343"/>
    </location>
</feature>
<dbReference type="SUPFAM" id="SSF56281">
    <property type="entry name" value="Metallo-hydrolase/oxidoreductase"/>
    <property type="match status" value="1"/>
</dbReference>
<dbReference type="GO" id="GO:0016787">
    <property type="term" value="F:hydrolase activity"/>
    <property type="evidence" value="ECO:0007669"/>
    <property type="project" value="UniProtKB-KW"/>
</dbReference>
<name>A0A4D7BG80_9HYPH</name>
<keyword evidence="7" id="KW-1185">Reference proteome</keyword>
<gene>
    <name evidence="6" type="ORF">E8M01_30475</name>
</gene>
<evidence type="ECO:0000259" key="5">
    <source>
        <dbReference type="SMART" id="SM00849"/>
    </source>
</evidence>
<keyword evidence="3 6" id="KW-0378">Hydrolase</keyword>
<organism evidence="6 7">
    <name type="scientific">Phreatobacter stygius</name>
    <dbReference type="NCBI Taxonomy" id="1940610"/>
    <lineage>
        <taxon>Bacteria</taxon>
        <taxon>Pseudomonadati</taxon>
        <taxon>Pseudomonadota</taxon>
        <taxon>Alphaproteobacteria</taxon>
        <taxon>Hyphomicrobiales</taxon>
        <taxon>Phreatobacteraceae</taxon>
        <taxon>Phreatobacter</taxon>
    </lineage>
</organism>
<keyword evidence="4" id="KW-0862">Zinc</keyword>
<dbReference type="OrthoDB" id="9773738at2"/>
<evidence type="ECO:0000256" key="3">
    <source>
        <dbReference type="ARBA" id="ARBA00022801"/>
    </source>
</evidence>
<evidence type="ECO:0000313" key="7">
    <source>
        <dbReference type="Proteomes" id="UP000298781"/>
    </source>
</evidence>
<keyword evidence="2" id="KW-0479">Metal-binding</keyword>
<dbReference type="Proteomes" id="UP000298781">
    <property type="component" value="Chromosome"/>
</dbReference>
<comment type="similarity">
    <text evidence="1">Belongs to the metallo-beta-lactamase superfamily.</text>
</comment>
<dbReference type="KEGG" id="pstg:E8M01_30475"/>
<dbReference type="PANTHER" id="PTHR42978">
    <property type="entry name" value="QUORUM-QUENCHING LACTONASE YTNP-RELATED-RELATED"/>
    <property type="match status" value="1"/>
</dbReference>
<sequence length="365" mass="38900">MPSVRRWTPPHPAADAATLSLWERVDSLVLSLFCVDSDARPGSETVMTRRDDDTRFGPSTLDRRAFLGATALAAAAIALPSPAAAQAIASARIGAASLQILSDGGITLPVSMLARGVPPADVQKVLAAAGLPVDATRNGLNVPLLSLGDDLVLFDCGAGRNFLPTTGLLPKSIEAAGIDPAKVTRVLFTHAHPDHLWGALDEFDTPAFPNATYHMAAAEWDFWVDPQVFAKLPEERHAFAAGAQRVLKALEPQLKRFRPGEEIISGLAAIDTRGHTPGHVSFEVRTGSDSLMILGDALTHPVLSFQHPDWATAFDQEPERAAATRKSLLDRLAGDKLLVSTYHLPAGGLGRVERQGSAYRFVPAA</sequence>
<dbReference type="EMBL" id="CP039690">
    <property type="protein sequence ID" value="QCI68176.1"/>
    <property type="molecule type" value="Genomic_DNA"/>
</dbReference>
<dbReference type="InterPro" id="IPR051013">
    <property type="entry name" value="MBL_superfamily_lactonases"/>
</dbReference>
<dbReference type="Pfam" id="PF00753">
    <property type="entry name" value="Lactamase_B"/>
    <property type="match status" value="1"/>
</dbReference>
<dbReference type="InterPro" id="IPR006311">
    <property type="entry name" value="TAT_signal"/>
</dbReference>
<dbReference type="AlphaFoldDB" id="A0A4D7BG80"/>
<dbReference type="PROSITE" id="PS51318">
    <property type="entry name" value="TAT"/>
    <property type="match status" value="1"/>
</dbReference>
<evidence type="ECO:0000256" key="4">
    <source>
        <dbReference type="ARBA" id="ARBA00022833"/>
    </source>
</evidence>
<evidence type="ECO:0000256" key="2">
    <source>
        <dbReference type="ARBA" id="ARBA00022723"/>
    </source>
</evidence>
<dbReference type="Gene3D" id="3.60.15.10">
    <property type="entry name" value="Ribonuclease Z/Hydroxyacylglutathione hydrolase-like"/>
    <property type="match status" value="1"/>
</dbReference>
<dbReference type="SMART" id="SM00849">
    <property type="entry name" value="Lactamase_B"/>
    <property type="match status" value="1"/>
</dbReference>
<evidence type="ECO:0000256" key="1">
    <source>
        <dbReference type="ARBA" id="ARBA00007749"/>
    </source>
</evidence>